<dbReference type="EMBL" id="JACGWJ010000015">
    <property type="protein sequence ID" value="KAL0367593.1"/>
    <property type="molecule type" value="Genomic_DNA"/>
</dbReference>
<gene>
    <name evidence="1" type="ORF">Sradi_3649400</name>
</gene>
<name>A0AAW2QI95_SESRA</name>
<protein>
    <submittedName>
        <fullName evidence="1">Uncharacterized protein</fullName>
    </submittedName>
</protein>
<reference evidence="1" key="1">
    <citation type="submission" date="2020-06" db="EMBL/GenBank/DDBJ databases">
        <authorList>
            <person name="Li T."/>
            <person name="Hu X."/>
            <person name="Zhang T."/>
            <person name="Song X."/>
            <person name="Zhang H."/>
            <person name="Dai N."/>
            <person name="Sheng W."/>
            <person name="Hou X."/>
            <person name="Wei L."/>
        </authorList>
    </citation>
    <scope>NUCLEOTIDE SEQUENCE</scope>
    <source>
        <strain evidence="1">G02</strain>
        <tissue evidence="1">Leaf</tissue>
    </source>
</reference>
<proteinExistence type="predicted"/>
<organism evidence="1">
    <name type="scientific">Sesamum radiatum</name>
    <name type="common">Black benniseed</name>
    <dbReference type="NCBI Taxonomy" id="300843"/>
    <lineage>
        <taxon>Eukaryota</taxon>
        <taxon>Viridiplantae</taxon>
        <taxon>Streptophyta</taxon>
        <taxon>Embryophyta</taxon>
        <taxon>Tracheophyta</taxon>
        <taxon>Spermatophyta</taxon>
        <taxon>Magnoliopsida</taxon>
        <taxon>eudicotyledons</taxon>
        <taxon>Gunneridae</taxon>
        <taxon>Pentapetalae</taxon>
        <taxon>asterids</taxon>
        <taxon>lamiids</taxon>
        <taxon>Lamiales</taxon>
        <taxon>Pedaliaceae</taxon>
        <taxon>Sesamum</taxon>
    </lineage>
</organism>
<sequence>MPSKFWTEALLITTYLINRLPTLVLNWKSPFESRRLTRSGGVDVTIKTGYDVSSPPIQTFQPRRSTITTSKPAWLNNFVCALFSNSNPVQVISVAPSRR</sequence>
<comment type="caution">
    <text evidence="1">The sequence shown here is derived from an EMBL/GenBank/DDBJ whole genome shotgun (WGS) entry which is preliminary data.</text>
</comment>
<accession>A0AAW2QI95</accession>
<evidence type="ECO:0000313" key="1">
    <source>
        <dbReference type="EMBL" id="KAL0367593.1"/>
    </source>
</evidence>
<dbReference type="AlphaFoldDB" id="A0AAW2QI95"/>
<reference evidence="1" key="2">
    <citation type="journal article" date="2024" name="Plant">
        <title>Genomic evolution and insights into agronomic trait innovations of Sesamum species.</title>
        <authorList>
            <person name="Miao H."/>
            <person name="Wang L."/>
            <person name="Qu L."/>
            <person name="Liu H."/>
            <person name="Sun Y."/>
            <person name="Le M."/>
            <person name="Wang Q."/>
            <person name="Wei S."/>
            <person name="Zheng Y."/>
            <person name="Lin W."/>
            <person name="Duan Y."/>
            <person name="Cao H."/>
            <person name="Xiong S."/>
            <person name="Wang X."/>
            <person name="Wei L."/>
            <person name="Li C."/>
            <person name="Ma Q."/>
            <person name="Ju M."/>
            <person name="Zhao R."/>
            <person name="Li G."/>
            <person name="Mu C."/>
            <person name="Tian Q."/>
            <person name="Mei H."/>
            <person name="Zhang T."/>
            <person name="Gao T."/>
            <person name="Zhang H."/>
        </authorList>
    </citation>
    <scope>NUCLEOTIDE SEQUENCE</scope>
    <source>
        <strain evidence="1">G02</strain>
    </source>
</reference>